<accession>A0A2H9TLU8</accession>
<keyword evidence="1" id="KW-0812">Transmembrane</keyword>
<comment type="caution">
    <text evidence="2">The sequence shown here is derived from an EMBL/GenBank/DDBJ whole genome shotgun (WGS) entry which is preliminary data.</text>
</comment>
<evidence type="ECO:0000313" key="3">
    <source>
        <dbReference type="Proteomes" id="UP000240830"/>
    </source>
</evidence>
<protein>
    <submittedName>
        <fullName evidence="2">Uncharacterized protein</fullName>
    </submittedName>
</protein>
<dbReference type="Proteomes" id="UP000240830">
    <property type="component" value="Unassembled WGS sequence"/>
</dbReference>
<dbReference type="EMBL" id="MTSL01000107">
    <property type="protein sequence ID" value="PJF18689.1"/>
    <property type="molecule type" value="Genomic_DNA"/>
</dbReference>
<evidence type="ECO:0000256" key="1">
    <source>
        <dbReference type="SAM" id="Phobius"/>
    </source>
</evidence>
<gene>
    <name evidence="2" type="ORF">PSACC_01487</name>
</gene>
<feature type="transmembrane region" description="Helical" evidence="1">
    <location>
        <begin position="60"/>
        <end position="82"/>
    </location>
</feature>
<sequence>MISAENILGAICSVVSGCYAFTRSLKDFQGLYKWRAYAKLALSTGLVYAGYVAALGTATWVLGTGAAPALLPTCALVIRCFAQRRRLNKLGQRYADRCPLSTLTEDTTFEQALSVSH</sequence>
<feature type="transmembrane region" description="Helical" evidence="1">
    <location>
        <begin position="37"/>
        <end position="54"/>
    </location>
</feature>
<reference evidence="2 3" key="1">
    <citation type="submission" date="2016-10" db="EMBL/GenBank/DDBJ databases">
        <title>The genome of Paramicrosporidium saccamoebae is the missing link in understanding Cryptomycota and Microsporidia evolution.</title>
        <authorList>
            <person name="Quandt C.A."/>
            <person name="Beaudet D."/>
            <person name="Corsaro D."/>
            <person name="Michel R."/>
            <person name="Corradi N."/>
            <person name="James T."/>
        </authorList>
    </citation>
    <scope>NUCLEOTIDE SEQUENCE [LARGE SCALE GENOMIC DNA]</scope>
    <source>
        <strain evidence="2 3">KSL3</strain>
    </source>
</reference>
<name>A0A2H9TLU8_9FUNG</name>
<evidence type="ECO:0000313" key="2">
    <source>
        <dbReference type="EMBL" id="PJF18689.1"/>
    </source>
</evidence>
<keyword evidence="1" id="KW-1133">Transmembrane helix</keyword>
<dbReference type="AlphaFoldDB" id="A0A2H9TLU8"/>
<proteinExistence type="predicted"/>
<keyword evidence="1" id="KW-0472">Membrane</keyword>
<keyword evidence="3" id="KW-1185">Reference proteome</keyword>
<organism evidence="2 3">
    <name type="scientific">Paramicrosporidium saccamoebae</name>
    <dbReference type="NCBI Taxonomy" id="1246581"/>
    <lineage>
        <taxon>Eukaryota</taxon>
        <taxon>Fungi</taxon>
        <taxon>Fungi incertae sedis</taxon>
        <taxon>Cryptomycota</taxon>
        <taxon>Cryptomycota incertae sedis</taxon>
        <taxon>Paramicrosporidium</taxon>
    </lineage>
</organism>